<dbReference type="InterPro" id="IPR047565">
    <property type="entry name" value="Alpha-macroglob_thiol-ester_cl"/>
</dbReference>
<dbReference type="CDD" id="cd02891">
    <property type="entry name" value="A2M_like"/>
    <property type="match status" value="1"/>
</dbReference>
<proteinExistence type="predicted"/>
<name>A0AAV7YRA4_9EUKA</name>
<evidence type="ECO:0000256" key="1">
    <source>
        <dbReference type="ARBA" id="ARBA00022729"/>
    </source>
</evidence>
<dbReference type="InterPro" id="IPR008930">
    <property type="entry name" value="Terpenoid_cyclase/PrenylTrfase"/>
</dbReference>
<evidence type="ECO:0000256" key="4">
    <source>
        <dbReference type="SAM" id="Coils"/>
    </source>
</evidence>
<dbReference type="InterPro" id="IPR011625">
    <property type="entry name" value="A2M_N_BRD"/>
</dbReference>
<organism evidence="7 8">
    <name type="scientific">Anaeramoeba flamelloides</name>
    <dbReference type="NCBI Taxonomy" id="1746091"/>
    <lineage>
        <taxon>Eukaryota</taxon>
        <taxon>Metamonada</taxon>
        <taxon>Anaeramoebidae</taxon>
        <taxon>Anaeramoeba</taxon>
    </lineage>
</organism>
<dbReference type="Proteomes" id="UP001146793">
    <property type="component" value="Unassembled WGS sequence"/>
</dbReference>
<keyword evidence="2" id="KW-0882">Thioester bond</keyword>
<dbReference type="SMART" id="SM01419">
    <property type="entry name" value="Thiol-ester_cl"/>
    <property type="match status" value="1"/>
</dbReference>
<reference evidence="7" key="1">
    <citation type="submission" date="2022-08" db="EMBL/GenBank/DDBJ databases">
        <title>Novel sulphate-reducing endosymbionts in the free-living metamonad Anaeramoeba.</title>
        <authorList>
            <person name="Jerlstrom-Hultqvist J."/>
            <person name="Cepicka I."/>
            <person name="Gallot-Lavallee L."/>
            <person name="Salas-Leiva D."/>
            <person name="Curtis B.A."/>
            <person name="Zahonova K."/>
            <person name="Pipaliya S."/>
            <person name="Dacks J."/>
            <person name="Roger A.J."/>
        </authorList>
    </citation>
    <scope>NUCLEOTIDE SEQUENCE</scope>
    <source>
        <strain evidence="7">Busselton2</strain>
    </source>
</reference>
<dbReference type="Pfam" id="PF07677">
    <property type="entry name" value="A2M_recep"/>
    <property type="match status" value="1"/>
</dbReference>
<feature type="domain" description="Alpha-2-macroglobulin" evidence="6">
    <location>
        <begin position="753"/>
        <end position="850"/>
    </location>
</feature>
<keyword evidence="1" id="KW-0732">Signal</keyword>
<dbReference type="PANTHER" id="PTHR11412:SF136">
    <property type="entry name" value="CD109 ANTIGEN"/>
    <property type="match status" value="1"/>
</dbReference>
<dbReference type="SUPFAM" id="SSF48239">
    <property type="entry name" value="Terpenoid cyclases/Protein prenyltransferases"/>
    <property type="match status" value="1"/>
</dbReference>
<accession>A0AAV7YRA4</accession>
<dbReference type="GO" id="GO:0004866">
    <property type="term" value="F:endopeptidase inhibitor activity"/>
    <property type="evidence" value="ECO:0007669"/>
    <property type="project" value="InterPro"/>
</dbReference>
<gene>
    <name evidence="7" type="ORF">M0812_21249</name>
</gene>
<feature type="domain" description="Alpha-2-macroglobulin bait region" evidence="5">
    <location>
        <begin position="332"/>
        <end position="477"/>
    </location>
</feature>
<keyword evidence="3" id="KW-1015">Disulfide bond</keyword>
<protein>
    <submittedName>
        <fullName evidence="7">Macroglobulin / complement</fullName>
    </submittedName>
</protein>
<sequence length="1476" mass="168910">MGNEHSNEEKLKEKPRCSVHISTDKETYKPGETLYCRAIILDCFTHKVIENNLIHSIGTLYCKILNSKDEKILDKRVQSLQNSAVTFEWKIPEEQKGGEYRMEIYAKEGKGVPMFERTFTIRKFTPKRFKTVLNFKKKGYAAGETVKAQLKVERSEGGIPDQASVTCTARLDGDEVYRKENMKVDEDGIVDMEFQLPEKIKIGVGSLNCVVTEGGVTETASKTLPVVLKKMDVSIYPEGGDLVNGLRCGVYVEARNLITGDPADFEAILIEKGKKNKQESVVEGVEFKTLHEGRGRFEFQPKENYDYYLKPTKPKGLDMIQLPERKASGINIRLQDPGAESHFGEEINILVNSNLTKVKKFKIALYRKEEEIVSKLIGNTNKEITVSLDPKKYDGVLRITAFAFDNQDNVPLAERLVFVKPKSELVFNIETEKKNYSPGDQVTIMIKSLLKDGGQEKAIPTSGFVCVTVTDDSVYQMKEKRNRAPRLPEMFFLENEVKELKDPRNYINLDLIDSISADQEDRDIDQDQEVEPSIKLDLLLGTQGWRKFAYYKPREKYDKLVKKREKERLQRLFNVEYQVNPQLRNLRRFNFFGGGGGGGGGFGMQLQMNRLEKRMIPPPMMAMNAPQKMMIQPPMMPRNVPQLEIQNNIRLENVVIQENNEIEDIQIEEEQEQEQEQEQEELKEELKVDLNMKQMDDMQFEKMEEDLLLMDIPEELLQEPKLDVNQPLKAVRIYSHKRRENWNIETRTDFTNTLYFSNAIQTSKKVINSQSEFSTAIKFDLNDEISSFRVFVDGYDKEGNLGCSQCFVLNSQKPFYIEPKLPSEITSGDQMMIPITVVNSLDTALNQVFIKGVVHGEGLILDQKTCDFKMQMKPEQRMGRLLKIQSQSCQNEKHSLTIFGKSLKPKLQDKISRVLSVKPPGFPHEIKYSGILNANSETQSFQLQIPKTVIKNSIKASICVYPSPSSNITESLKSLIRQPCGCFEQTSNTVYPMVMAIQYMKNHENDEKSSGVDEKFMETAYKHLESGYKKLVGYECSKGGFEWFGGDPAHEALTAMGIMEFSDMRKIWDQVDGKMLKRTTDWILARRDEETGGFKRNSRALDSFGRAPMHTTDAYIVWALTKAGIGYGELEKQFEKLEKDSKNEYKDDSYYLAMVGLALQNVGFTERSKYYAEKLTDFIDGETGEVQRSISSITNSMGSNLSVETASVAMLLWLEHDFFEHVNSVNKFIHSKNNNGRFGSTQATVLALMALISYDKIMTKIEKDGKINLILNDEIIQTKEILEGQNDPIYFDDIGQTLQSRINDKKFDNSLKIQMVDGCDLPFSCFIESKITKTLSDPDKCNVIFNTKLNVKNNQIKEGEGTEIKVNLKNRFQEKGQGMVVAIIGLPAGLQPRYKKLLELKKTNVISHFELFGAREVVFYWRCMAPNQEIDFTFDVIAEIPGIYYGSPSRAYVYYDDDNKYWNEPFQIEIIPKIKN</sequence>
<evidence type="ECO:0000256" key="3">
    <source>
        <dbReference type="ARBA" id="ARBA00023157"/>
    </source>
</evidence>
<dbReference type="Gene3D" id="2.60.40.1930">
    <property type="match status" value="1"/>
</dbReference>
<dbReference type="InterPro" id="IPR050473">
    <property type="entry name" value="A2M/Complement_sys"/>
</dbReference>
<dbReference type="InterPro" id="IPR011626">
    <property type="entry name" value="Alpha-macroglobulin_TED"/>
</dbReference>
<dbReference type="InterPro" id="IPR036595">
    <property type="entry name" value="A-macroglobulin_rcpt-bd_sf"/>
</dbReference>
<dbReference type="Pfam" id="PF00207">
    <property type="entry name" value="A2M"/>
    <property type="match status" value="1"/>
</dbReference>
<dbReference type="InterPro" id="IPR002890">
    <property type="entry name" value="MG2"/>
</dbReference>
<comment type="caution">
    <text evidence="7">The sequence shown here is derived from an EMBL/GenBank/DDBJ whole genome shotgun (WGS) entry which is preliminary data.</text>
</comment>
<dbReference type="PANTHER" id="PTHR11412">
    <property type="entry name" value="MACROGLOBULIN / COMPLEMENT"/>
    <property type="match status" value="1"/>
</dbReference>
<evidence type="ECO:0000259" key="6">
    <source>
        <dbReference type="SMART" id="SM01360"/>
    </source>
</evidence>
<keyword evidence="4" id="KW-0175">Coiled coil</keyword>
<dbReference type="InterPro" id="IPR009048">
    <property type="entry name" value="A-macroglobulin_rcpt-bd"/>
</dbReference>
<evidence type="ECO:0000259" key="5">
    <source>
        <dbReference type="SMART" id="SM01359"/>
    </source>
</evidence>
<evidence type="ECO:0000256" key="2">
    <source>
        <dbReference type="ARBA" id="ARBA00022966"/>
    </source>
</evidence>
<evidence type="ECO:0000313" key="8">
    <source>
        <dbReference type="Proteomes" id="UP001146793"/>
    </source>
</evidence>
<dbReference type="Gene3D" id="2.60.40.690">
    <property type="entry name" value="Alpha-macroglobulin, receptor-binding domain"/>
    <property type="match status" value="1"/>
</dbReference>
<feature type="coiled-coil region" evidence="4">
    <location>
        <begin position="648"/>
        <end position="692"/>
    </location>
</feature>
<dbReference type="SMART" id="SM01360">
    <property type="entry name" value="A2M"/>
    <property type="match status" value="1"/>
</dbReference>
<dbReference type="Pfam" id="PF01835">
    <property type="entry name" value="MG2"/>
    <property type="match status" value="1"/>
</dbReference>
<dbReference type="Pfam" id="PF07678">
    <property type="entry name" value="TED_complement"/>
    <property type="match status" value="1"/>
</dbReference>
<dbReference type="GO" id="GO:0005615">
    <property type="term" value="C:extracellular space"/>
    <property type="evidence" value="ECO:0007669"/>
    <property type="project" value="InterPro"/>
</dbReference>
<dbReference type="Gene3D" id="1.50.10.20">
    <property type="match status" value="1"/>
</dbReference>
<dbReference type="InterPro" id="IPR001599">
    <property type="entry name" value="Macroglobln_a2"/>
</dbReference>
<dbReference type="EMBL" id="JANTQA010000047">
    <property type="protein sequence ID" value="KAJ3432316.1"/>
    <property type="molecule type" value="Genomic_DNA"/>
</dbReference>
<evidence type="ECO:0000313" key="7">
    <source>
        <dbReference type="EMBL" id="KAJ3432316.1"/>
    </source>
</evidence>
<dbReference type="SMART" id="SM01359">
    <property type="entry name" value="A2M_N_2"/>
    <property type="match status" value="1"/>
</dbReference>
<dbReference type="SUPFAM" id="SSF49410">
    <property type="entry name" value="Alpha-macroglobulin receptor domain"/>
    <property type="match status" value="1"/>
</dbReference>